<dbReference type="EMBL" id="CADCXU010017606">
    <property type="protein sequence ID" value="CAB0006353.1"/>
    <property type="molecule type" value="Genomic_DNA"/>
</dbReference>
<gene>
    <name evidence="2" type="ORF">NTEN_LOCUS11830</name>
</gene>
<keyword evidence="3" id="KW-1185">Reference proteome</keyword>
<name>A0A6H5GSG7_9HEMI</name>
<dbReference type="Proteomes" id="UP000479000">
    <property type="component" value="Unassembled WGS sequence"/>
</dbReference>
<organism evidence="2 3">
    <name type="scientific">Nesidiocoris tenuis</name>
    <dbReference type="NCBI Taxonomy" id="355587"/>
    <lineage>
        <taxon>Eukaryota</taxon>
        <taxon>Metazoa</taxon>
        <taxon>Ecdysozoa</taxon>
        <taxon>Arthropoda</taxon>
        <taxon>Hexapoda</taxon>
        <taxon>Insecta</taxon>
        <taxon>Pterygota</taxon>
        <taxon>Neoptera</taxon>
        <taxon>Paraneoptera</taxon>
        <taxon>Hemiptera</taxon>
        <taxon>Heteroptera</taxon>
        <taxon>Panheteroptera</taxon>
        <taxon>Cimicomorpha</taxon>
        <taxon>Miridae</taxon>
        <taxon>Dicyphina</taxon>
        <taxon>Nesidiocoris</taxon>
    </lineage>
</organism>
<dbReference type="Gene3D" id="3.40.50.720">
    <property type="entry name" value="NAD(P)-binding Rossmann-like Domain"/>
    <property type="match status" value="1"/>
</dbReference>
<reference evidence="2 3" key="1">
    <citation type="submission" date="2020-02" db="EMBL/GenBank/DDBJ databases">
        <authorList>
            <person name="Ferguson B K."/>
        </authorList>
    </citation>
    <scope>NUCLEOTIDE SEQUENCE [LARGE SCALE GENOMIC DNA]</scope>
</reference>
<feature type="non-terminal residue" evidence="2">
    <location>
        <position position="321"/>
    </location>
</feature>
<dbReference type="AlphaFoldDB" id="A0A6H5GSG7"/>
<evidence type="ECO:0000313" key="2">
    <source>
        <dbReference type="EMBL" id="CAB0006353.1"/>
    </source>
</evidence>
<sequence>MYLNYLREWKNAKFITLRSPLLSNVDKLGLFGGMVQNALDLALANIKTGAVAKGATVRWGFFMPASAGINEINDMVLDKKISDCEAGISAEEGVRAEGGAGETIRAQARKTERRSKSAETRRRRQKPPARFESRPIEHCQIDKCRQEMTISRIRRAAQLVERGLSLNLYTSQSKRKKGIITTKSREVSWAMCSHRYTCSIGKRHREDGDTFLQANGQVVIGLLAGALAEEDKPVKRQVPVGHRFALVNADGPRVDPRQLGFDPQQEIDPRQIVDPRQYAIDPRQLGPLHHPRQPVFPFGVDPRQLQGLGPQPIPGDPSQQQ</sequence>
<feature type="region of interest" description="Disordered" evidence="1">
    <location>
        <begin position="98"/>
        <end position="133"/>
    </location>
</feature>
<dbReference type="OrthoDB" id="48317at2759"/>
<protein>
    <submittedName>
        <fullName evidence="2">Uncharacterized protein</fullName>
    </submittedName>
</protein>
<feature type="region of interest" description="Disordered" evidence="1">
    <location>
        <begin position="281"/>
        <end position="321"/>
    </location>
</feature>
<evidence type="ECO:0000313" key="3">
    <source>
        <dbReference type="Proteomes" id="UP000479000"/>
    </source>
</evidence>
<evidence type="ECO:0000256" key="1">
    <source>
        <dbReference type="SAM" id="MobiDB-lite"/>
    </source>
</evidence>
<accession>A0A6H5GSG7</accession>
<proteinExistence type="predicted"/>